<dbReference type="PROSITE" id="PS51257">
    <property type="entry name" value="PROKAR_LIPOPROTEIN"/>
    <property type="match status" value="1"/>
</dbReference>
<protein>
    <submittedName>
        <fullName evidence="2">Amidohydrolase family protein</fullName>
    </submittedName>
</protein>
<dbReference type="InterPro" id="IPR006680">
    <property type="entry name" value="Amidohydro-rel"/>
</dbReference>
<evidence type="ECO:0000313" key="2">
    <source>
        <dbReference type="EMBL" id="QUE52287.1"/>
    </source>
</evidence>
<reference evidence="2" key="1">
    <citation type="submission" date="2021-04" db="EMBL/GenBank/DDBJ databases">
        <title>Luteolibacter sp. 32A isolated from the skin of an Anderson's salamander (Ambystoma andersonii).</title>
        <authorList>
            <person name="Spergser J."/>
            <person name="Busse H.-J."/>
        </authorList>
    </citation>
    <scope>NUCLEOTIDE SEQUENCE</scope>
    <source>
        <strain evidence="2">32A</strain>
    </source>
</reference>
<feature type="domain" description="Amidohydrolase-related" evidence="1">
    <location>
        <begin position="375"/>
        <end position="563"/>
    </location>
</feature>
<dbReference type="Gene3D" id="3.20.20.140">
    <property type="entry name" value="Metal-dependent hydrolases"/>
    <property type="match status" value="1"/>
</dbReference>
<gene>
    <name evidence="2" type="ORF">KBB96_05190</name>
</gene>
<accession>A0A975PGG6</accession>
<dbReference type="GO" id="GO:0016787">
    <property type="term" value="F:hydrolase activity"/>
    <property type="evidence" value="ECO:0007669"/>
    <property type="project" value="InterPro"/>
</dbReference>
<proteinExistence type="predicted"/>
<sequence length="566" mass="62730">MKPSPKNNRLISSARSLTSALTGTVLMSTLSSCRQDSCIAPTPQTLKIAGELRGISATNSSLARSTPVVDVHVHTFNARYLPLRGIILGKRDAAAPWTWLISDYCAKIIAEDIASRAALSPIPGSPGIKRTNLHPQQAAGIRKSLACGVFTSILDKAVAHGAWNPQLNPGEQLQRVDAMVPTLTFAEKQAVKATARMMGMEDHLQRRGENPDVDSGIKATLHFLWVLTQDDARLVDLYRQLHAGAPSAGKIRIVSHMMDLAPVYDQTPDSKELLDFRNQQIQRTRTFTQLRTSGATYFVAYNPYRDYWQGGRPGDALKLVKDAITKHGAAGVKVYPPSGYRASGNQIEKKPTPLFTRHPANQWTARYGHIGGTTGGAALDKELEELLLWCISRDVPVFTHSGYGEFEARKGYGVANANPLYWKQFLESHPEPDGSPCRLRLCLAHAGGGDYWFGCGKHSDWGRMVYELCCQYPNVYCEVTSGEELLDANRRAYFVNQLATLFTQSEKTPHPFGKKLLYGSDWPLPDPGAPAAVLKATQEAFLHDSLRIHYADYFHLNAERYLRRKL</sequence>
<evidence type="ECO:0000313" key="3">
    <source>
        <dbReference type="Proteomes" id="UP000676169"/>
    </source>
</evidence>
<organism evidence="2 3">
    <name type="scientific">Luteolibacter ambystomatis</name>
    <dbReference type="NCBI Taxonomy" id="2824561"/>
    <lineage>
        <taxon>Bacteria</taxon>
        <taxon>Pseudomonadati</taxon>
        <taxon>Verrucomicrobiota</taxon>
        <taxon>Verrucomicrobiia</taxon>
        <taxon>Verrucomicrobiales</taxon>
        <taxon>Verrucomicrobiaceae</taxon>
        <taxon>Luteolibacter</taxon>
    </lineage>
</organism>
<dbReference type="Proteomes" id="UP000676169">
    <property type="component" value="Chromosome"/>
</dbReference>
<dbReference type="EMBL" id="CP073100">
    <property type="protein sequence ID" value="QUE52287.1"/>
    <property type="molecule type" value="Genomic_DNA"/>
</dbReference>
<dbReference type="InterPro" id="IPR032466">
    <property type="entry name" value="Metal_Hydrolase"/>
</dbReference>
<dbReference type="Pfam" id="PF04909">
    <property type="entry name" value="Amidohydro_2"/>
    <property type="match status" value="1"/>
</dbReference>
<dbReference type="RefSeq" id="WP_211633104.1">
    <property type="nucleotide sequence ID" value="NZ_CP073100.1"/>
</dbReference>
<keyword evidence="3" id="KW-1185">Reference proteome</keyword>
<dbReference type="AlphaFoldDB" id="A0A975PGG6"/>
<dbReference type="KEGG" id="lamb:KBB96_05190"/>
<dbReference type="SUPFAM" id="SSF51556">
    <property type="entry name" value="Metallo-dependent hydrolases"/>
    <property type="match status" value="1"/>
</dbReference>
<name>A0A975PGG6_9BACT</name>
<evidence type="ECO:0000259" key="1">
    <source>
        <dbReference type="Pfam" id="PF04909"/>
    </source>
</evidence>